<dbReference type="Gene3D" id="3.30.830.10">
    <property type="entry name" value="Metalloenzyme, LuxS/M16 peptidase-like"/>
    <property type="match status" value="2"/>
</dbReference>
<feature type="domain" description="Peptidase M16 N-terminal" evidence="2">
    <location>
        <begin position="14"/>
        <end position="159"/>
    </location>
</feature>
<organism evidence="4 5">
    <name type="scientific">Tenuifilum thalassicum</name>
    <dbReference type="NCBI Taxonomy" id="2590900"/>
    <lineage>
        <taxon>Bacteria</taxon>
        <taxon>Pseudomonadati</taxon>
        <taxon>Bacteroidota</taxon>
        <taxon>Bacteroidia</taxon>
        <taxon>Bacteroidales</taxon>
        <taxon>Tenuifilaceae</taxon>
        <taxon>Tenuifilum</taxon>
    </lineage>
</organism>
<protein>
    <submittedName>
        <fullName evidence="4">Insulinase family protein</fullName>
    </submittedName>
</protein>
<dbReference type="RefSeq" id="WP_173072681.1">
    <property type="nucleotide sequence ID" value="NZ_CP041345.1"/>
</dbReference>
<evidence type="ECO:0000313" key="4">
    <source>
        <dbReference type="EMBL" id="QKG79163.1"/>
    </source>
</evidence>
<proteinExistence type="inferred from homology"/>
<dbReference type="AlphaFoldDB" id="A0A7D4BCX9"/>
<dbReference type="InterPro" id="IPR011249">
    <property type="entry name" value="Metalloenz_LuxS/M16"/>
</dbReference>
<evidence type="ECO:0000313" key="5">
    <source>
        <dbReference type="Proteomes" id="UP000500961"/>
    </source>
</evidence>
<dbReference type="InterPro" id="IPR007863">
    <property type="entry name" value="Peptidase_M16_C"/>
</dbReference>
<keyword evidence="5" id="KW-1185">Reference proteome</keyword>
<dbReference type="KEGG" id="ttz:FHG85_02420"/>
<evidence type="ECO:0000256" key="1">
    <source>
        <dbReference type="ARBA" id="ARBA00007261"/>
    </source>
</evidence>
<feature type="domain" description="Peptidase M16 C-terminal" evidence="3">
    <location>
        <begin position="166"/>
        <end position="341"/>
    </location>
</feature>
<evidence type="ECO:0000259" key="3">
    <source>
        <dbReference type="Pfam" id="PF05193"/>
    </source>
</evidence>
<dbReference type="InterPro" id="IPR011765">
    <property type="entry name" value="Pept_M16_N"/>
</dbReference>
<dbReference type="InterPro" id="IPR050361">
    <property type="entry name" value="MPP/UQCRC_Complex"/>
</dbReference>
<name>A0A7D4BCX9_9BACT</name>
<evidence type="ECO:0000259" key="2">
    <source>
        <dbReference type="Pfam" id="PF00675"/>
    </source>
</evidence>
<gene>
    <name evidence="4" type="ORF">FHG85_02420</name>
</gene>
<sequence>MDFELHTLQNGIRVAHKRTSSPVAYCCLMVNTGSRDELEHEHGLAHFIEHVIFKGTKKRKAFHIMSRMEDVGGELNAYTAKEETVIHATFLKQDFGRAVELLSDIMFHSTFPEKELKREKEVVADEINSYFDSPAELIFDDFEELIFPNHPFGRNILGTKQQLKRFNRSHVLDFINRTYNTDQMVFCSIGNISFNRVIKQVEKNMNGIHSNTRKFNRQPINSYKPINRAVKKSTYQSHCIIGTTAYNLYDDKRIAMHLVNNILGGPGMNSRLNLSLRERHGLAYNIESSYTPYSDTGIFTIYFGTDKSDTEKGIDLVLQELKNLRDKRMGILQLSKAKKQLIGQLAIGADNGENLMISTAKSILTYDKPDSLNDVFKKIEQINSIDIMDVANVVLCNNRLSTLIYK</sequence>
<dbReference type="GO" id="GO:0046872">
    <property type="term" value="F:metal ion binding"/>
    <property type="evidence" value="ECO:0007669"/>
    <property type="project" value="InterPro"/>
</dbReference>
<dbReference type="PANTHER" id="PTHR11851:SF49">
    <property type="entry name" value="MITOCHONDRIAL-PROCESSING PEPTIDASE SUBUNIT ALPHA"/>
    <property type="match status" value="1"/>
</dbReference>
<dbReference type="PANTHER" id="PTHR11851">
    <property type="entry name" value="METALLOPROTEASE"/>
    <property type="match status" value="1"/>
</dbReference>
<dbReference type="Proteomes" id="UP000500961">
    <property type="component" value="Chromosome"/>
</dbReference>
<dbReference type="Pfam" id="PF05193">
    <property type="entry name" value="Peptidase_M16_C"/>
    <property type="match status" value="1"/>
</dbReference>
<comment type="similarity">
    <text evidence="1">Belongs to the peptidase M16 family.</text>
</comment>
<reference evidence="4 5" key="1">
    <citation type="submission" date="2019-07" db="EMBL/GenBank/DDBJ databases">
        <title>Thalassofilum flectens gen. nov., sp. nov., a novel moderate thermophilic anaerobe from a shallow sea hot spring in Kunashir Island (Russia), representing a new family in the order Bacteroidales, and proposal of Thalassofilacea fam. nov.</title>
        <authorList>
            <person name="Kochetkova T.V."/>
            <person name="Podosokorskaya O.A."/>
            <person name="Novikov A."/>
            <person name="Elcheninov A.G."/>
            <person name="Toshchakov S.V."/>
            <person name="Kublanov I.V."/>
        </authorList>
    </citation>
    <scope>NUCLEOTIDE SEQUENCE [LARGE SCALE GENOMIC DNA]</scope>
    <source>
        <strain evidence="4 5">38-H</strain>
    </source>
</reference>
<dbReference type="SUPFAM" id="SSF63411">
    <property type="entry name" value="LuxS/MPP-like metallohydrolase"/>
    <property type="match status" value="2"/>
</dbReference>
<dbReference type="Pfam" id="PF00675">
    <property type="entry name" value="Peptidase_M16"/>
    <property type="match status" value="1"/>
</dbReference>
<dbReference type="EMBL" id="CP041345">
    <property type="protein sequence ID" value="QKG79163.1"/>
    <property type="molecule type" value="Genomic_DNA"/>
</dbReference>
<accession>A0A7D4BCX9</accession>